<dbReference type="RefSeq" id="WP_072906187.1">
    <property type="nucleotide sequence ID" value="NZ_FQZT01000002.1"/>
</dbReference>
<proteinExistence type="predicted"/>
<dbReference type="Proteomes" id="UP000184171">
    <property type="component" value="Unassembled WGS sequence"/>
</dbReference>
<dbReference type="STRING" id="1122189.SAMN02745165_01011"/>
<accession>A0A1M6EBM6</accession>
<organism evidence="1 2">
    <name type="scientific">Malonomonas rubra DSM 5091</name>
    <dbReference type="NCBI Taxonomy" id="1122189"/>
    <lineage>
        <taxon>Bacteria</taxon>
        <taxon>Pseudomonadati</taxon>
        <taxon>Thermodesulfobacteriota</taxon>
        <taxon>Desulfuromonadia</taxon>
        <taxon>Desulfuromonadales</taxon>
        <taxon>Geopsychrobacteraceae</taxon>
        <taxon>Malonomonas</taxon>
    </lineage>
</organism>
<keyword evidence="2" id="KW-1185">Reference proteome</keyword>
<dbReference type="EMBL" id="FQZT01000002">
    <property type="protein sequence ID" value="SHI82708.1"/>
    <property type="molecule type" value="Genomic_DNA"/>
</dbReference>
<evidence type="ECO:0000313" key="1">
    <source>
        <dbReference type="EMBL" id="SHI82708.1"/>
    </source>
</evidence>
<sequence length="470" mass="53056">MSPHKPIDTLNNLLPHLLTLGRIDTLYRDLYLQRAEFYLNQQFSKDEYQKIKRMRTREASLPNQIRNAMNQSDWSKVEELSELYKTLQTEIESKIELEDFAGKIYDHQETPIDPFSPGMHHIAGFSSKSLPKLRDDALDSLKALSKLDSDWQKFYADRLSVFTALAISADSMSTSATLSEDTLAEEAAEALAHNNMDQLAELAKKLAHISGDQEQAVASDLLGGVHKIAEAYKVSFSEQVLKNAASLGLELVTVPSRKEEYSPYCRFAWHPTYSDLQGNHHNVLQVPDLHLPKELPEALKSRIQLFAVHPFINSCGVRFLPNMAAEDVLVESFPEPEEGTSLPSSGLLDALGIKQRNQLDRVQIEIILQEKGAALLRDQVGLDPLDFKLVCIPADLHLRIGQERGWGQQKIWTHFDGYMIMSDGSRRALAGGDIRYGGIYDLLGISSNYDSERIIVRFAVVQRRRLAIWQ</sequence>
<reference evidence="1 2" key="1">
    <citation type="submission" date="2016-11" db="EMBL/GenBank/DDBJ databases">
        <authorList>
            <person name="Jaros S."/>
            <person name="Januszkiewicz K."/>
            <person name="Wedrychowicz H."/>
        </authorList>
    </citation>
    <scope>NUCLEOTIDE SEQUENCE [LARGE SCALE GENOMIC DNA]</scope>
    <source>
        <strain evidence="1 2">DSM 5091</strain>
    </source>
</reference>
<evidence type="ECO:0000313" key="2">
    <source>
        <dbReference type="Proteomes" id="UP000184171"/>
    </source>
</evidence>
<dbReference type="OrthoDB" id="5405119at2"/>
<gene>
    <name evidence="1" type="ORF">SAMN02745165_01011</name>
</gene>
<name>A0A1M6EBM6_MALRU</name>
<protein>
    <submittedName>
        <fullName evidence="1">Uncharacterized protein</fullName>
    </submittedName>
</protein>
<dbReference type="AlphaFoldDB" id="A0A1M6EBM6"/>